<feature type="domain" description="Histone deacetylase" evidence="6">
    <location>
        <begin position="28"/>
        <end position="334"/>
    </location>
</feature>
<dbReference type="PRINTS" id="PR01270">
    <property type="entry name" value="HDASUPER"/>
</dbReference>
<dbReference type="AlphaFoldDB" id="A0A286GCQ5"/>
<evidence type="ECO:0000256" key="2">
    <source>
        <dbReference type="ARBA" id="ARBA00005947"/>
    </source>
</evidence>
<dbReference type="RefSeq" id="WP_097278329.1">
    <property type="nucleotide sequence ID" value="NZ_OCNJ01000002.1"/>
</dbReference>
<dbReference type="GO" id="GO:0004407">
    <property type="term" value="F:histone deacetylase activity"/>
    <property type="evidence" value="ECO:0007669"/>
    <property type="project" value="TreeGrafter"/>
</dbReference>
<keyword evidence="3" id="KW-0479">Metal-binding</keyword>
<dbReference type="OrthoDB" id="9808367at2"/>
<dbReference type="Gene3D" id="3.40.800.20">
    <property type="entry name" value="Histone deacetylase domain"/>
    <property type="match status" value="1"/>
</dbReference>
<dbReference type="InterPro" id="IPR023696">
    <property type="entry name" value="Ureohydrolase_dom_sf"/>
</dbReference>
<evidence type="ECO:0000313" key="7">
    <source>
        <dbReference type="EMBL" id="SOD92774.1"/>
    </source>
</evidence>
<comment type="cofactor">
    <cofactor evidence="1">
        <name>Zn(2+)</name>
        <dbReference type="ChEBI" id="CHEBI:29105"/>
    </cofactor>
</comment>
<evidence type="ECO:0000256" key="4">
    <source>
        <dbReference type="ARBA" id="ARBA00022801"/>
    </source>
</evidence>
<sequence length="343" mass="37246">MLTVYSEDCRAHHGRAELNEGQLVPCFENPSRTDMVLERLRAVDLGEIIAPRDFGEAPIRAVHDDGFVDFLKTCWADWTAAGRDWDAIPFTFGKRGMRNDRVPTDIDGRISYYGMDAGTPITAGTWTAATAAANCALTATEQVAGGLRGAFAACRPPGHHAAADYYGGYCFLNNAAIAAQAARANGAQRVSLLDIDYHHGNGTQTIFYDRADVQFLSLHADPTVEYPYFLGHADETGTGEGEGFNHNFPLPWGTDWTAYEAALSEALRRIRGYRPDVLVVSLGLDTFEQDPISKFKLASDRYPVVGEMLGKLKIPTVFVLEGGYAVEALGVNAVGVLQGFEGA</sequence>
<dbReference type="GO" id="GO:0016787">
    <property type="term" value="F:hydrolase activity"/>
    <property type="evidence" value="ECO:0007669"/>
    <property type="project" value="UniProtKB-KW"/>
</dbReference>
<dbReference type="GO" id="GO:0046872">
    <property type="term" value="F:metal ion binding"/>
    <property type="evidence" value="ECO:0007669"/>
    <property type="project" value="UniProtKB-KW"/>
</dbReference>
<keyword evidence="5" id="KW-0862">Zinc</keyword>
<dbReference type="InterPro" id="IPR023801">
    <property type="entry name" value="His_deacetylse_dom"/>
</dbReference>
<protein>
    <submittedName>
        <fullName evidence="7">Acetoin utilization deacetylase AcuC</fullName>
    </submittedName>
</protein>
<reference evidence="7 8" key="1">
    <citation type="submission" date="2017-09" db="EMBL/GenBank/DDBJ databases">
        <authorList>
            <person name="Ehlers B."/>
            <person name="Leendertz F.H."/>
        </authorList>
    </citation>
    <scope>NUCLEOTIDE SEQUENCE [LARGE SCALE GENOMIC DNA]</scope>
    <source>
        <strain evidence="7 8">USBA 140</strain>
    </source>
</reference>
<dbReference type="Pfam" id="PF00850">
    <property type="entry name" value="Hist_deacetyl"/>
    <property type="match status" value="1"/>
</dbReference>
<keyword evidence="4" id="KW-0378">Hydrolase</keyword>
<proteinExistence type="inferred from homology"/>
<comment type="similarity">
    <text evidence="2">Belongs to the histone deacetylase family.</text>
</comment>
<name>A0A286GCQ5_9PROT</name>
<dbReference type="GO" id="GO:0040029">
    <property type="term" value="P:epigenetic regulation of gene expression"/>
    <property type="evidence" value="ECO:0007669"/>
    <property type="project" value="TreeGrafter"/>
</dbReference>
<evidence type="ECO:0000259" key="6">
    <source>
        <dbReference type="Pfam" id="PF00850"/>
    </source>
</evidence>
<evidence type="ECO:0000256" key="3">
    <source>
        <dbReference type="ARBA" id="ARBA00022723"/>
    </source>
</evidence>
<dbReference type="Proteomes" id="UP000219621">
    <property type="component" value="Unassembled WGS sequence"/>
</dbReference>
<dbReference type="InterPro" id="IPR037138">
    <property type="entry name" value="His_deacetylse_dom_sf"/>
</dbReference>
<dbReference type="CDD" id="cd10001">
    <property type="entry name" value="HDAC_classII_APAH"/>
    <property type="match status" value="1"/>
</dbReference>
<dbReference type="EMBL" id="OCNJ01000002">
    <property type="protein sequence ID" value="SOD92774.1"/>
    <property type="molecule type" value="Genomic_DNA"/>
</dbReference>
<keyword evidence="8" id="KW-1185">Reference proteome</keyword>
<dbReference type="SUPFAM" id="SSF52768">
    <property type="entry name" value="Arginase/deacetylase"/>
    <property type="match status" value="1"/>
</dbReference>
<dbReference type="PANTHER" id="PTHR10625:SF17">
    <property type="entry name" value="HISTONE DEACETYLASE 8"/>
    <property type="match status" value="1"/>
</dbReference>
<organism evidence="7 8">
    <name type="scientific">Caenispirillum bisanense</name>
    <dbReference type="NCBI Taxonomy" id="414052"/>
    <lineage>
        <taxon>Bacteria</taxon>
        <taxon>Pseudomonadati</taxon>
        <taxon>Pseudomonadota</taxon>
        <taxon>Alphaproteobacteria</taxon>
        <taxon>Rhodospirillales</taxon>
        <taxon>Novispirillaceae</taxon>
        <taxon>Caenispirillum</taxon>
    </lineage>
</organism>
<gene>
    <name evidence="7" type="ORF">SAMN05421508_102603</name>
</gene>
<evidence type="ECO:0000313" key="8">
    <source>
        <dbReference type="Proteomes" id="UP000219621"/>
    </source>
</evidence>
<dbReference type="InterPro" id="IPR000286">
    <property type="entry name" value="HDACs"/>
</dbReference>
<accession>A0A286GCQ5</accession>
<evidence type="ECO:0000256" key="1">
    <source>
        <dbReference type="ARBA" id="ARBA00001947"/>
    </source>
</evidence>
<evidence type="ECO:0000256" key="5">
    <source>
        <dbReference type="ARBA" id="ARBA00022833"/>
    </source>
</evidence>
<dbReference type="PANTHER" id="PTHR10625">
    <property type="entry name" value="HISTONE DEACETYLASE HDAC1-RELATED"/>
    <property type="match status" value="1"/>
</dbReference>